<comment type="caution">
    <text evidence="1">The sequence shown here is derived from an EMBL/GenBank/DDBJ whole genome shotgun (WGS) entry which is preliminary data.</text>
</comment>
<dbReference type="Proteomes" id="UP000011592">
    <property type="component" value="Unassembled WGS sequence"/>
</dbReference>
<evidence type="ECO:0008006" key="3">
    <source>
        <dbReference type="Google" id="ProtNLM"/>
    </source>
</evidence>
<evidence type="ECO:0000313" key="1">
    <source>
        <dbReference type="EMBL" id="ELY81025.1"/>
    </source>
</evidence>
<dbReference type="Gene3D" id="1.25.10.10">
    <property type="entry name" value="Leucine-rich Repeat Variant"/>
    <property type="match status" value="2"/>
</dbReference>
<evidence type="ECO:0000313" key="2">
    <source>
        <dbReference type="Proteomes" id="UP000011592"/>
    </source>
</evidence>
<dbReference type="AlphaFoldDB" id="L9Z3F8"/>
<name>L9Z3F8_9EURY</name>
<dbReference type="SUPFAM" id="SSF48371">
    <property type="entry name" value="ARM repeat"/>
    <property type="match status" value="1"/>
</dbReference>
<dbReference type="RefSeq" id="WP_008454750.1">
    <property type="nucleotide sequence ID" value="NZ_AOIJ01000044.1"/>
</dbReference>
<dbReference type="InterPro" id="IPR016024">
    <property type="entry name" value="ARM-type_fold"/>
</dbReference>
<accession>L9Z3F8</accession>
<dbReference type="EMBL" id="AOIJ01000044">
    <property type="protein sequence ID" value="ELY81025.1"/>
    <property type="molecule type" value="Genomic_DNA"/>
</dbReference>
<reference evidence="1 2" key="1">
    <citation type="journal article" date="2014" name="PLoS Genet.">
        <title>Phylogenetically driven sequencing of extremely halophilic archaea reveals strategies for static and dynamic osmo-response.</title>
        <authorList>
            <person name="Becker E.A."/>
            <person name="Seitzer P.M."/>
            <person name="Tritt A."/>
            <person name="Larsen D."/>
            <person name="Krusor M."/>
            <person name="Yao A.I."/>
            <person name="Wu D."/>
            <person name="Madern D."/>
            <person name="Eisen J.A."/>
            <person name="Darling A.E."/>
            <person name="Facciotti M.T."/>
        </authorList>
    </citation>
    <scope>NUCLEOTIDE SEQUENCE [LARGE SCALE GENOMIC DNA]</scope>
    <source>
        <strain evidence="1 2">JCM 14663</strain>
    </source>
</reference>
<dbReference type="PATRIC" id="fig|1230459.4.peg.1601"/>
<protein>
    <recommendedName>
        <fullName evidence="3">HEAT repeat protein</fullName>
    </recommendedName>
</protein>
<sequence length="390" mass="42079">MGRPAGCLQLFGTMGAEYASEAPRMVEALQPFAERIVPAAVEALAPIATEHPVAVVPAIDELRAALEKSDGVNGGDAESDSETATGVLKEFFGRHVDAARFVLDMLDTRVQLSDGVPHSPDLRRVCAAAEGLAAIGQVHPDEVRPVVEAQQDFLETLLEGRRTQTRTAAARLLVASDVVDPERATEVEHICSSLLANVNEWAPAEALELLDAEELSLGTRVRMRLFTLLGLLTERDEVTISKTLRRFEAADATVRSLVTAELVSRLEDRESESERPAVVSVLGLIAARDREAAITVAKALTACLEDDDPAVRARAPVAQSRMIAAPHSVISHMDVSLLVNLLDDDEESVQAAAASTLMVLDDENVETYEHDHDLEELREYVESGGIGVDD</sequence>
<organism evidence="1 2">
    <name type="scientific">Natrinema gari JCM 14663</name>
    <dbReference type="NCBI Taxonomy" id="1230459"/>
    <lineage>
        <taxon>Archaea</taxon>
        <taxon>Methanobacteriati</taxon>
        <taxon>Methanobacteriota</taxon>
        <taxon>Stenosarchaea group</taxon>
        <taxon>Halobacteria</taxon>
        <taxon>Halobacteriales</taxon>
        <taxon>Natrialbaceae</taxon>
        <taxon>Natrinema</taxon>
    </lineage>
</organism>
<keyword evidence="2" id="KW-1185">Reference proteome</keyword>
<proteinExistence type="predicted"/>
<dbReference type="InterPro" id="IPR011989">
    <property type="entry name" value="ARM-like"/>
</dbReference>
<gene>
    <name evidence="1" type="ORF">C486_08003</name>
</gene>